<feature type="domain" description="NAD-dependent epimerase/dehydratase" evidence="2">
    <location>
        <begin position="3"/>
        <end position="212"/>
    </location>
</feature>
<dbReference type="PANTHER" id="PTHR11092:SF0">
    <property type="entry name" value="EPIMERASE FAMILY PROTEIN SDR39U1"/>
    <property type="match status" value="1"/>
</dbReference>
<dbReference type="SUPFAM" id="SSF51735">
    <property type="entry name" value="NAD(P)-binding Rossmann-fold domains"/>
    <property type="match status" value="1"/>
</dbReference>
<reference evidence="4 5" key="1">
    <citation type="submission" date="2016-11" db="EMBL/GenBank/DDBJ databases">
        <authorList>
            <person name="Jaros S."/>
            <person name="Januszkiewicz K."/>
            <person name="Wedrychowicz H."/>
        </authorList>
    </citation>
    <scope>NUCLEOTIDE SEQUENCE [LARGE SCALE GENOMIC DNA]</scope>
    <source>
        <strain evidence="4 5">DSM 9705</strain>
    </source>
</reference>
<feature type="domain" description="DUF1731" evidence="3">
    <location>
        <begin position="246"/>
        <end position="292"/>
    </location>
</feature>
<dbReference type="STRING" id="1121409.SAMN02745124_03738"/>
<evidence type="ECO:0000313" key="4">
    <source>
        <dbReference type="EMBL" id="SHI08333.1"/>
    </source>
</evidence>
<evidence type="ECO:0000313" key="5">
    <source>
        <dbReference type="Proteomes" id="UP000184139"/>
    </source>
</evidence>
<protein>
    <recommendedName>
        <fullName evidence="6">TIGR01777 family protein</fullName>
    </recommendedName>
</protein>
<dbReference type="InterPro" id="IPR036291">
    <property type="entry name" value="NAD(P)-bd_dom_sf"/>
</dbReference>
<dbReference type="PANTHER" id="PTHR11092">
    <property type="entry name" value="SUGAR NUCLEOTIDE EPIMERASE RELATED"/>
    <property type="match status" value="1"/>
</dbReference>
<dbReference type="Gene3D" id="3.40.50.720">
    <property type="entry name" value="NAD(P)-binding Rossmann-like Domain"/>
    <property type="match status" value="1"/>
</dbReference>
<dbReference type="Pfam" id="PF01370">
    <property type="entry name" value="Epimerase"/>
    <property type="match status" value="1"/>
</dbReference>
<dbReference type="NCBIfam" id="TIGR01777">
    <property type="entry name" value="yfcH"/>
    <property type="match status" value="1"/>
</dbReference>
<sequence>MNILITGASGLVGSALAEFLFAAGHSFFSLQRNRNNGDQGFWNLARIGDEHGMPTFDAVINLAGDNIASGRWTVRKKKLIMESRVAGTTELATFCAGLPVKPRVLLSASATGYYGDRGNTLLRETSTSGDNFVAKVCRAWESATEPARQAGIRVVNCRIGMVLSGNGGTLSTMLPSFKLGIAGVVGNGQQYVSWVGIDDVVRMFLFLLERDDISGSVNMVAPEAVTNRDFTKTLGSVVGRPTVMNMPAFVAKTVFGQMGEELVLSSSRVVPQVLTEHGYRFVSPNLEETLRSCIEET</sequence>
<dbReference type="EMBL" id="FQXS01000030">
    <property type="protein sequence ID" value="SHI08333.1"/>
    <property type="molecule type" value="Genomic_DNA"/>
</dbReference>
<dbReference type="Proteomes" id="UP000184139">
    <property type="component" value="Unassembled WGS sequence"/>
</dbReference>
<dbReference type="AlphaFoldDB" id="A0A1M5Y9Z7"/>
<comment type="similarity">
    <text evidence="1">Belongs to the NAD(P)-dependent epimerase/dehydratase family. SDR39U1 subfamily.</text>
</comment>
<dbReference type="RefSeq" id="WP_073378482.1">
    <property type="nucleotide sequence ID" value="NZ_FQXS01000030.1"/>
</dbReference>
<dbReference type="InterPro" id="IPR013549">
    <property type="entry name" value="DUF1731"/>
</dbReference>
<evidence type="ECO:0000259" key="2">
    <source>
        <dbReference type="Pfam" id="PF01370"/>
    </source>
</evidence>
<evidence type="ECO:0000256" key="1">
    <source>
        <dbReference type="ARBA" id="ARBA00009353"/>
    </source>
</evidence>
<accession>A0A1M5Y9Z7</accession>
<dbReference type="OrthoDB" id="5292533at2"/>
<evidence type="ECO:0008006" key="6">
    <source>
        <dbReference type="Google" id="ProtNLM"/>
    </source>
</evidence>
<gene>
    <name evidence="4" type="ORF">SAMN02745124_03738</name>
</gene>
<keyword evidence="5" id="KW-1185">Reference proteome</keyword>
<dbReference type="Pfam" id="PF08338">
    <property type="entry name" value="DUF1731"/>
    <property type="match status" value="1"/>
</dbReference>
<dbReference type="InterPro" id="IPR010099">
    <property type="entry name" value="SDR39U1"/>
</dbReference>
<evidence type="ECO:0000259" key="3">
    <source>
        <dbReference type="Pfam" id="PF08338"/>
    </source>
</evidence>
<dbReference type="InterPro" id="IPR001509">
    <property type="entry name" value="Epimerase_deHydtase"/>
</dbReference>
<proteinExistence type="inferred from homology"/>
<organism evidence="4 5">
    <name type="scientific">Desulfofustis glycolicus DSM 9705</name>
    <dbReference type="NCBI Taxonomy" id="1121409"/>
    <lineage>
        <taxon>Bacteria</taxon>
        <taxon>Pseudomonadati</taxon>
        <taxon>Thermodesulfobacteriota</taxon>
        <taxon>Desulfobulbia</taxon>
        <taxon>Desulfobulbales</taxon>
        <taxon>Desulfocapsaceae</taxon>
        <taxon>Desulfofustis</taxon>
    </lineage>
</organism>
<name>A0A1M5Y9Z7_9BACT</name>